<dbReference type="PANTHER" id="PTHR34210:SF4">
    <property type="match status" value="1"/>
</dbReference>
<gene>
    <name evidence="2" type="ORF">POTOM_029054</name>
</gene>
<evidence type="ECO:0000313" key="2">
    <source>
        <dbReference type="EMBL" id="KAG6765040.1"/>
    </source>
</evidence>
<feature type="region of interest" description="Disordered" evidence="1">
    <location>
        <begin position="314"/>
        <end position="349"/>
    </location>
</feature>
<protein>
    <submittedName>
        <fullName evidence="2">Uncharacterized protein</fullName>
    </submittedName>
</protein>
<comment type="caution">
    <text evidence="2">The sequence shown here is derived from an EMBL/GenBank/DDBJ whole genome shotgun (WGS) entry which is preliminary data.</text>
</comment>
<dbReference type="EMBL" id="JAAWWB010000015">
    <property type="protein sequence ID" value="KAG6765040.1"/>
    <property type="molecule type" value="Genomic_DNA"/>
</dbReference>
<dbReference type="Proteomes" id="UP000886885">
    <property type="component" value="Chromosome 8A"/>
</dbReference>
<proteinExistence type="predicted"/>
<accession>A0A8X7ZKK1</accession>
<dbReference type="OrthoDB" id="1899623at2759"/>
<evidence type="ECO:0000256" key="1">
    <source>
        <dbReference type="SAM" id="MobiDB-lite"/>
    </source>
</evidence>
<dbReference type="PANTHER" id="PTHR34210">
    <property type="entry name" value="OS01G0252900 PROTEIN"/>
    <property type="match status" value="1"/>
</dbReference>
<name>A0A8X7ZKK1_POPTO</name>
<feature type="compositionally biased region" description="Basic and acidic residues" evidence="1">
    <location>
        <begin position="112"/>
        <end position="122"/>
    </location>
</feature>
<feature type="region of interest" description="Disordered" evidence="1">
    <location>
        <begin position="1"/>
        <end position="122"/>
    </location>
</feature>
<evidence type="ECO:0000313" key="3">
    <source>
        <dbReference type="Proteomes" id="UP000886885"/>
    </source>
</evidence>
<dbReference type="AlphaFoldDB" id="A0A8X7ZKK1"/>
<reference evidence="2" key="1">
    <citation type="journal article" date="2020" name="bioRxiv">
        <title>Hybrid origin of Populus tomentosa Carr. identified through genome sequencing and phylogenomic analysis.</title>
        <authorList>
            <person name="An X."/>
            <person name="Gao K."/>
            <person name="Chen Z."/>
            <person name="Li J."/>
            <person name="Yang X."/>
            <person name="Yang X."/>
            <person name="Zhou J."/>
            <person name="Guo T."/>
            <person name="Zhao T."/>
            <person name="Huang S."/>
            <person name="Miao D."/>
            <person name="Khan W.U."/>
            <person name="Rao P."/>
            <person name="Ye M."/>
            <person name="Lei B."/>
            <person name="Liao W."/>
            <person name="Wang J."/>
            <person name="Ji L."/>
            <person name="Li Y."/>
            <person name="Guo B."/>
            <person name="Mustafa N.S."/>
            <person name="Li S."/>
            <person name="Yun Q."/>
            <person name="Keller S.R."/>
            <person name="Mao J."/>
            <person name="Zhang R."/>
            <person name="Strauss S.H."/>
        </authorList>
    </citation>
    <scope>NUCLEOTIDE SEQUENCE</scope>
    <source>
        <strain evidence="2">GM15</strain>
        <tissue evidence="2">Leaf</tissue>
    </source>
</reference>
<keyword evidence="3" id="KW-1185">Reference proteome</keyword>
<organism evidence="2 3">
    <name type="scientific">Populus tomentosa</name>
    <name type="common">Chinese white poplar</name>
    <dbReference type="NCBI Taxonomy" id="118781"/>
    <lineage>
        <taxon>Eukaryota</taxon>
        <taxon>Viridiplantae</taxon>
        <taxon>Streptophyta</taxon>
        <taxon>Embryophyta</taxon>
        <taxon>Tracheophyta</taxon>
        <taxon>Spermatophyta</taxon>
        <taxon>Magnoliopsida</taxon>
        <taxon>eudicotyledons</taxon>
        <taxon>Gunneridae</taxon>
        <taxon>Pentapetalae</taxon>
        <taxon>rosids</taxon>
        <taxon>fabids</taxon>
        <taxon>Malpighiales</taxon>
        <taxon>Salicaceae</taxon>
        <taxon>Saliceae</taxon>
        <taxon>Populus</taxon>
    </lineage>
</organism>
<sequence length="349" mass="38752">MKRQPPPAYGDGNMNPYGGGGQRMRGNTGAMSNSYGGGRQDGYSSVEAEQHPGYKSSKAEGQWQWDRDSQNIHNQLPTHAFSEGQVGSGARSYYHGQPPDPKMGLESQSNKEAGRTQPHDQDMELGFEDNSLPMSFEGLERKFFDEVTKLAKEQGDAEVAENARHRECVAKLPASLTCPSLLMLVLKPSLPYDCTRLLISDSTDFLCIFTVHTIDDWPNDKHSIFLLLQKIIEINTRYQDKLSALRAQQANRREEFLRNESQARLSQYKQASMSHYPNTGLQDARGYSGGAAATGPISSGETHRAYASSQFESYRGRPQYGGGGRAQGNEGRIPYPEGRVYNNAGARHY</sequence>